<evidence type="ECO:0000259" key="2">
    <source>
        <dbReference type="SMART" id="SM00899"/>
    </source>
</evidence>
<dbReference type="PANTHER" id="PTHR42954">
    <property type="entry name" value="FE(2+) TRANSPORT PROTEIN A"/>
    <property type="match status" value="1"/>
</dbReference>
<dbReference type="RefSeq" id="WP_278639516.1">
    <property type="nucleotide sequence ID" value="NZ_JAGZMZ010000002.1"/>
</dbReference>
<feature type="domain" description="Ferrous iron transporter FeoA-like" evidence="2">
    <location>
        <begin position="1"/>
        <end position="73"/>
    </location>
</feature>
<proteinExistence type="predicted"/>
<name>A0A942WEV9_9FIRM</name>
<dbReference type="SMART" id="SM00899">
    <property type="entry name" value="FeoA"/>
    <property type="match status" value="1"/>
</dbReference>
<dbReference type="EMBL" id="JAGZMZ010000002">
    <property type="protein sequence ID" value="MBS4883341.1"/>
    <property type="molecule type" value="Genomic_DNA"/>
</dbReference>
<dbReference type="GO" id="GO:0046914">
    <property type="term" value="F:transition metal ion binding"/>
    <property type="evidence" value="ECO:0007669"/>
    <property type="project" value="InterPro"/>
</dbReference>
<dbReference type="InterPro" id="IPR052713">
    <property type="entry name" value="FeoA"/>
</dbReference>
<evidence type="ECO:0000313" key="4">
    <source>
        <dbReference type="Proteomes" id="UP000753219"/>
    </source>
</evidence>
<dbReference type="InterPro" id="IPR038157">
    <property type="entry name" value="FeoA_core_dom"/>
</dbReference>
<dbReference type="Pfam" id="PF04023">
    <property type="entry name" value="FeoA"/>
    <property type="match status" value="1"/>
</dbReference>
<dbReference type="Gene3D" id="2.30.30.90">
    <property type="match status" value="1"/>
</dbReference>
<dbReference type="SUPFAM" id="SSF50037">
    <property type="entry name" value="C-terminal domain of transcriptional repressors"/>
    <property type="match status" value="1"/>
</dbReference>
<accession>A0A942WEV9</accession>
<dbReference type="Proteomes" id="UP000753219">
    <property type="component" value="Unassembled WGS sequence"/>
</dbReference>
<sequence>MTLDQLTPGEGGIILKVHGEGALRRRLLDMGLTPKTHVHVHKIAPMGDPMELQLRGYTLTLRLEDAAKIDIQKEEELRHA</sequence>
<organism evidence="3 4">
    <name type="scientific">Amedibacillus dolichus</name>
    <dbReference type="NCBI Taxonomy" id="31971"/>
    <lineage>
        <taxon>Bacteria</taxon>
        <taxon>Bacillati</taxon>
        <taxon>Bacillota</taxon>
        <taxon>Erysipelotrichia</taxon>
        <taxon>Erysipelotrichales</taxon>
        <taxon>Erysipelotrichaceae</taxon>
        <taxon>Amedibacillus</taxon>
    </lineage>
</organism>
<dbReference type="InterPro" id="IPR008988">
    <property type="entry name" value="Transcriptional_repressor_C"/>
</dbReference>
<gene>
    <name evidence="3" type="ORF">KHZ85_01050</name>
</gene>
<dbReference type="AlphaFoldDB" id="A0A942WEV9"/>
<protein>
    <submittedName>
        <fullName evidence="3">Ferrous iron transport protein A</fullName>
    </submittedName>
</protein>
<dbReference type="PANTHER" id="PTHR42954:SF2">
    <property type="entry name" value="FE(2+) TRANSPORT PROTEIN A"/>
    <property type="match status" value="1"/>
</dbReference>
<dbReference type="InterPro" id="IPR007167">
    <property type="entry name" value="Fe-transptr_FeoA-like"/>
</dbReference>
<reference evidence="3" key="1">
    <citation type="submission" date="2021-02" db="EMBL/GenBank/DDBJ databases">
        <title>Infant gut strain persistence is associated with maternal origin, phylogeny, and functional potential including surface adhesion and iron acquisition.</title>
        <authorList>
            <person name="Lou Y.C."/>
        </authorList>
    </citation>
    <scope>NUCLEOTIDE SEQUENCE</scope>
    <source>
        <strain evidence="3">L3_108_103G1_dasL3_108_103G1_concoct_2</strain>
    </source>
</reference>
<evidence type="ECO:0000256" key="1">
    <source>
        <dbReference type="ARBA" id="ARBA00023004"/>
    </source>
</evidence>
<comment type="caution">
    <text evidence="3">The sequence shown here is derived from an EMBL/GenBank/DDBJ whole genome shotgun (WGS) entry which is preliminary data.</text>
</comment>
<keyword evidence="1" id="KW-0408">Iron</keyword>
<evidence type="ECO:0000313" key="3">
    <source>
        <dbReference type="EMBL" id="MBS4883341.1"/>
    </source>
</evidence>